<dbReference type="InterPro" id="IPR008889">
    <property type="entry name" value="VQ"/>
</dbReference>
<evidence type="ECO:0000259" key="5">
    <source>
        <dbReference type="Pfam" id="PF05678"/>
    </source>
</evidence>
<evidence type="ECO:0000313" key="7">
    <source>
        <dbReference type="Proteomes" id="UP000289340"/>
    </source>
</evidence>
<dbReference type="GO" id="GO:0005634">
    <property type="term" value="C:nucleus"/>
    <property type="evidence" value="ECO:0007669"/>
    <property type="project" value="UniProtKB-SubCell"/>
</dbReference>
<name>A0A445I964_GLYSO</name>
<feature type="domain" description="VQ" evidence="5">
    <location>
        <begin position="32"/>
        <end position="57"/>
    </location>
</feature>
<proteinExistence type="predicted"/>
<evidence type="ECO:0000256" key="3">
    <source>
        <dbReference type="ARBA" id="ARBA00023242"/>
    </source>
</evidence>
<sequence length="368" mass="39594">MDSISPKPQENNNNNNNNIPKPMTRSEPANSYPTTFVQADTTSFKQVVQMLTGSSETAKQAAAAAAAASSSSSSSKPANPIPPMKSIPNKKQQPHFSKLYERRTNSLNLRNSLHINPLTSFFSNHTNSPRKADILSPSILDFPALVLSPVTPLIPDPFDRSNAAIDSEAEVKAIKEKGFFLHPSPRDKAQPLLLPLFPTTSPRASSGSFGLAVIQSVEEWGRNLGLSDVFLNEGKIPRIEMKIGIVCAACVETRNEVNGDMRKGGKGSGACDDEREEKMGGSDGNVRARKQGVECASCLFVYAIHMIFADLATHVCDGNATTTVRVCPTPFVAIVVGTSTPTAWYLVTSKGCIADVPSSAFSRMAMHQ</sequence>
<evidence type="ECO:0000256" key="4">
    <source>
        <dbReference type="SAM" id="MobiDB-lite"/>
    </source>
</evidence>
<dbReference type="InterPro" id="IPR039611">
    <property type="entry name" value="VQ_4/11/13/19/31/33"/>
</dbReference>
<dbReference type="PANTHER" id="PTHR33402:SF16">
    <property type="entry name" value="VQ MOTIF-CONTAINING PROTEIN 13-RELATED"/>
    <property type="match status" value="1"/>
</dbReference>
<feature type="region of interest" description="Disordered" evidence="4">
    <location>
        <begin position="67"/>
        <end position="95"/>
    </location>
</feature>
<evidence type="ECO:0000256" key="1">
    <source>
        <dbReference type="ARBA" id="ARBA00004123"/>
    </source>
</evidence>
<feature type="region of interest" description="Disordered" evidence="4">
    <location>
        <begin position="261"/>
        <end position="285"/>
    </location>
</feature>
<protein>
    <submittedName>
        <fullName evidence="6">VQ motif-containing protein 4</fullName>
    </submittedName>
</protein>
<comment type="caution">
    <text evidence="6">The sequence shown here is derived from an EMBL/GenBank/DDBJ whole genome shotgun (WGS) entry which is preliminary data.</text>
</comment>
<comment type="subcellular location">
    <subcellularLocation>
        <location evidence="1">Nucleus</location>
    </subcellularLocation>
</comment>
<keyword evidence="2" id="KW-0597">Phosphoprotein</keyword>
<keyword evidence="3" id="KW-0539">Nucleus</keyword>
<organism evidence="6 7">
    <name type="scientific">Glycine soja</name>
    <name type="common">Wild soybean</name>
    <dbReference type="NCBI Taxonomy" id="3848"/>
    <lineage>
        <taxon>Eukaryota</taxon>
        <taxon>Viridiplantae</taxon>
        <taxon>Streptophyta</taxon>
        <taxon>Embryophyta</taxon>
        <taxon>Tracheophyta</taxon>
        <taxon>Spermatophyta</taxon>
        <taxon>Magnoliopsida</taxon>
        <taxon>eudicotyledons</taxon>
        <taxon>Gunneridae</taxon>
        <taxon>Pentapetalae</taxon>
        <taxon>rosids</taxon>
        <taxon>fabids</taxon>
        <taxon>Fabales</taxon>
        <taxon>Fabaceae</taxon>
        <taxon>Papilionoideae</taxon>
        <taxon>50 kb inversion clade</taxon>
        <taxon>NPAAA clade</taxon>
        <taxon>indigoferoid/millettioid clade</taxon>
        <taxon>Phaseoleae</taxon>
        <taxon>Glycine</taxon>
        <taxon>Glycine subgen. Soja</taxon>
    </lineage>
</organism>
<dbReference type="EMBL" id="QZWG01000011">
    <property type="protein sequence ID" value="RZB82554.1"/>
    <property type="molecule type" value="Genomic_DNA"/>
</dbReference>
<feature type="compositionally biased region" description="Polar residues" evidence="4">
    <location>
        <begin position="1"/>
        <end position="10"/>
    </location>
</feature>
<dbReference type="AlphaFoldDB" id="A0A445I964"/>
<evidence type="ECO:0000256" key="2">
    <source>
        <dbReference type="ARBA" id="ARBA00022553"/>
    </source>
</evidence>
<evidence type="ECO:0000313" key="6">
    <source>
        <dbReference type="EMBL" id="RZB82554.1"/>
    </source>
</evidence>
<keyword evidence="7" id="KW-1185">Reference proteome</keyword>
<reference evidence="6 7" key="1">
    <citation type="submission" date="2018-09" db="EMBL/GenBank/DDBJ databases">
        <title>A high-quality reference genome of wild soybean provides a powerful tool to mine soybean genomes.</title>
        <authorList>
            <person name="Xie M."/>
            <person name="Chung C.Y.L."/>
            <person name="Li M.-W."/>
            <person name="Wong F.-L."/>
            <person name="Chan T.-F."/>
            <person name="Lam H.-M."/>
        </authorList>
    </citation>
    <scope>NUCLEOTIDE SEQUENCE [LARGE SCALE GENOMIC DNA]</scope>
    <source>
        <strain evidence="7">cv. W05</strain>
        <tissue evidence="6">Hypocotyl of etiolated seedlings</tissue>
    </source>
</reference>
<dbReference type="Pfam" id="PF05678">
    <property type="entry name" value="VQ"/>
    <property type="match status" value="1"/>
</dbReference>
<feature type="region of interest" description="Disordered" evidence="4">
    <location>
        <begin position="1"/>
        <end position="37"/>
    </location>
</feature>
<dbReference type="PANTHER" id="PTHR33402">
    <property type="entry name" value="VQ MOTIF-CONTAINING PROTEIN 11-LIKE"/>
    <property type="match status" value="1"/>
</dbReference>
<gene>
    <name evidence="6" type="ORF">D0Y65_031611</name>
</gene>
<feature type="compositionally biased region" description="Polar residues" evidence="4">
    <location>
        <begin position="27"/>
        <end position="37"/>
    </location>
</feature>
<accession>A0A445I964</accession>
<dbReference type="Proteomes" id="UP000289340">
    <property type="component" value="Chromosome 11"/>
</dbReference>